<dbReference type="Proteomes" id="UP000190831">
    <property type="component" value="Chromosome D"/>
</dbReference>
<evidence type="ECO:0000313" key="4">
    <source>
        <dbReference type="EMBL" id="SCW00900.1"/>
    </source>
</evidence>
<dbReference type="Pfam" id="PF03221">
    <property type="entry name" value="HTH_Tnp_Tc5"/>
    <property type="match status" value="1"/>
</dbReference>
<keyword evidence="1" id="KW-0238">DNA-binding</keyword>
<feature type="domain" description="HTH CENPB-type" evidence="3">
    <location>
        <begin position="112"/>
        <end position="187"/>
    </location>
</feature>
<dbReference type="GO" id="GO:0003677">
    <property type="term" value="F:DNA binding"/>
    <property type="evidence" value="ECO:0007669"/>
    <property type="project" value="UniProtKB-KW"/>
</dbReference>
<dbReference type="InterPro" id="IPR006600">
    <property type="entry name" value="HTH_CenpB_DNA-bd_dom"/>
</dbReference>
<gene>
    <name evidence="4" type="ORF">LAFE_0D00606G</name>
</gene>
<reference evidence="4 5" key="1">
    <citation type="submission" date="2016-03" db="EMBL/GenBank/DDBJ databases">
        <authorList>
            <person name="Devillers H."/>
        </authorList>
    </citation>
    <scope>NUCLEOTIDE SEQUENCE [LARGE SCALE GENOMIC DNA]</scope>
    <source>
        <strain evidence="4">CBS 6772</strain>
    </source>
</reference>
<dbReference type="InterPro" id="IPR009057">
    <property type="entry name" value="Homeodomain-like_sf"/>
</dbReference>
<protein>
    <submittedName>
        <fullName evidence="4">LAFE_0D00606g1_1</fullName>
    </submittedName>
</protein>
<dbReference type="GO" id="GO:0005634">
    <property type="term" value="C:nucleus"/>
    <property type="evidence" value="ECO:0007669"/>
    <property type="project" value="TreeGrafter"/>
</dbReference>
<dbReference type="SMART" id="SM00674">
    <property type="entry name" value="CENPB"/>
    <property type="match status" value="1"/>
</dbReference>
<evidence type="ECO:0000256" key="2">
    <source>
        <dbReference type="SAM" id="MobiDB-lite"/>
    </source>
</evidence>
<feature type="region of interest" description="Disordered" evidence="2">
    <location>
        <begin position="18"/>
        <end position="48"/>
    </location>
</feature>
<dbReference type="SUPFAM" id="SSF46689">
    <property type="entry name" value="Homeodomain-like"/>
    <property type="match status" value="1"/>
</dbReference>
<dbReference type="PANTHER" id="PTHR19303">
    <property type="entry name" value="TRANSPOSON"/>
    <property type="match status" value="1"/>
</dbReference>
<dbReference type="PANTHER" id="PTHR19303:SF73">
    <property type="entry name" value="PROTEIN PDC2"/>
    <property type="match status" value="1"/>
</dbReference>
<accession>A0A1G4MAY3</accession>
<dbReference type="STRING" id="4955.A0A1G4MAY3"/>
<dbReference type="EMBL" id="LT598492">
    <property type="protein sequence ID" value="SCW00900.1"/>
    <property type="molecule type" value="Genomic_DNA"/>
</dbReference>
<dbReference type="Gene3D" id="1.10.10.60">
    <property type="entry name" value="Homeodomain-like"/>
    <property type="match status" value="1"/>
</dbReference>
<feature type="region of interest" description="Disordered" evidence="2">
    <location>
        <begin position="180"/>
        <end position="215"/>
    </location>
</feature>
<dbReference type="PROSITE" id="PS51253">
    <property type="entry name" value="HTH_CENPB"/>
    <property type="match status" value="1"/>
</dbReference>
<name>A0A1G4MAY3_LACFM</name>
<keyword evidence="5" id="KW-1185">Reference proteome</keyword>
<dbReference type="OrthoDB" id="2507562at2759"/>
<dbReference type="InterPro" id="IPR050863">
    <property type="entry name" value="CenT-Element_Derived"/>
</dbReference>
<dbReference type="OMA" id="EWIKKED"/>
<sequence>MSVSLKANVNEVTEVGGLVNGLGEQKASEERNSTAEHSPASSAKPPRATLEQRLMVLDYYHRSKMSQAQIVEKFKDHISISGSTLSEWVKREAEFRARYSELQRKNLANAGVEKRKSRFKYQKMNELMDDFVQKMKLADRPISEPLLREHWRRCATEIGMKDRKRLDSFSNGWLTHFKRRHNLSKHNSPKTNDDSASSKNSSVTNTPNNADNIQLRKETSSSSMCDIFGYVNDSQYLVQGYDEKMDTRQAQFQSRDAPLKPEMKTNAYSGNDILSTLRKSGQSPISSTHINRNDIVDQNLSQSERPAIVKTNTASSDTNRQQDNFINQISNTQQPVLLSQNDKINGQETTINELEFERFLSRYAFEFLLNNRDKYPSTYLVFENMRETFRRELEMHADERLRRIFMQP</sequence>
<organism evidence="4 5">
    <name type="scientific">Lachancea fermentati</name>
    <name type="common">Zygosaccharomyces fermentati</name>
    <dbReference type="NCBI Taxonomy" id="4955"/>
    <lineage>
        <taxon>Eukaryota</taxon>
        <taxon>Fungi</taxon>
        <taxon>Dikarya</taxon>
        <taxon>Ascomycota</taxon>
        <taxon>Saccharomycotina</taxon>
        <taxon>Saccharomycetes</taxon>
        <taxon>Saccharomycetales</taxon>
        <taxon>Saccharomycetaceae</taxon>
        <taxon>Lachancea</taxon>
    </lineage>
</organism>
<proteinExistence type="predicted"/>
<feature type="compositionally biased region" description="Polar residues" evidence="2">
    <location>
        <begin position="189"/>
        <end position="212"/>
    </location>
</feature>
<evidence type="ECO:0000256" key="1">
    <source>
        <dbReference type="ARBA" id="ARBA00023125"/>
    </source>
</evidence>
<evidence type="ECO:0000313" key="5">
    <source>
        <dbReference type="Proteomes" id="UP000190831"/>
    </source>
</evidence>
<evidence type="ECO:0000259" key="3">
    <source>
        <dbReference type="PROSITE" id="PS51253"/>
    </source>
</evidence>
<dbReference type="AlphaFoldDB" id="A0A1G4MAY3"/>